<feature type="compositionally biased region" description="Polar residues" evidence="4">
    <location>
        <begin position="19"/>
        <end position="28"/>
    </location>
</feature>
<dbReference type="Pfam" id="PF08161">
    <property type="entry name" value="RRP12_HEAT"/>
    <property type="match status" value="1"/>
</dbReference>
<dbReference type="EMBL" id="AK418519">
    <property type="protein sequence ID" value="BAN21649.1"/>
    <property type="molecule type" value="mRNA"/>
</dbReference>
<feature type="domain" description="RRP12 HEAT" evidence="5">
    <location>
        <begin position="411"/>
        <end position="590"/>
    </location>
</feature>
<dbReference type="SUPFAM" id="SSF48371">
    <property type="entry name" value="ARM repeat"/>
    <property type="match status" value="1"/>
</dbReference>
<name>R4WEJ2_RIPPE</name>
<proteinExistence type="evidence at transcript level"/>
<dbReference type="InterPro" id="IPR011989">
    <property type="entry name" value="ARM-like"/>
</dbReference>
<evidence type="ECO:0000313" key="7">
    <source>
        <dbReference type="EMBL" id="BAN21649.1"/>
    </source>
</evidence>
<comment type="similarity">
    <text evidence="2">Belongs to the RRP12 family.</text>
</comment>
<evidence type="ECO:0000256" key="4">
    <source>
        <dbReference type="SAM" id="MobiDB-lite"/>
    </source>
</evidence>
<evidence type="ECO:0000256" key="3">
    <source>
        <dbReference type="ARBA" id="ARBA00023242"/>
    </source>
</evidence>
<dbReference type="InterPro" id="IPR012978">
    <property type="entry name" value="HEAT_RRP12"/>
</dbReference>
<feature type="non-terminal residue" evidence="7">
    <location>
        <position position="592"/>
    </location>
</feature>
<reference evidence="7" key="1">
    <citation type="journal article" date="2013" name="PLoS ONE">
        <title>Gene expression in gut symbiotic organ of stinkbug affected by extracellular bacterial symbiont.</title>
        <authorList>
            <person name="Futahashi R."/>
            <person name="Tanaka K."/>
            <person name="Tanahashi M."/>
            <person name="Nikoh N."/>
            <person name="Kikuchi Y."/>
            <person name="Lee B.L."/>
            <person name="Fukatsu T."/>
        </authorList>
    </citation>
    <scope>NUCLEOTIDE SEQUENCE</scope>
    <source>
        <tissue evidence="7">Midgut</tissue>
    </source>
</reference>
<dbReference type="AlphaFoldDB" id="R4WEJ2"/>
<keyword evidence="3" id="KW-0539">Nucleus</keyword>
<organism evidence="7">
    <name type="scientific">Riptortus pedestris</name>
    <name type="common">Bean bug</name>
    <dbReference type="NCBI Taxonomy" id="329032"/>
    <lineage>
        <taxon>Eukaryota</taxon>
        <taxon>Metazoa</taxon>
        <taxon>Ecdysozoa</taxon>
        <taxon>Arthropoda</taxon>
        <taxon>Hexapoda</taxon>
        <taxon>Insecta</taxon>
        <taxon>Pterygota</taxon>
        <taxon>Neoptera</taxon>
        <taxon>Paraneoptera</taxon>
        <taxon>Hemiptera</taxon>
        <taxon>Heteroptera</taxon>
        <taxon>Panheteroptera</taxon>
        <taxon>Pentatomomorpha</taxon>
        <taxon>Coreoidea</taxon>
        <taxon>Alydidae</taxon>
        <taxon>Riptortus</taxon>
    </lineage>
</organism>
<dbReference type="InterPro" id="IPR016024">
    <property type="entry name" value="ARM-type_fold"/>
</dbReference>
<dbReference type="GO" id="GO:0005634">
    <property type="term" value="C:nucleus"/>
    <property type="evidence" value="ECO:0007669"/>
    <property type="project" value="UniProtKB-SubCell"/>
</dbReference>
<evidence type="ECO:0000256" key="1">
    <source>
        <dbReference type="ARBA" id="ARBA00004123"/>
    </source>
</evidence>
<dbReference type="PANTHER" id="PTHR48287:SF1">
    <property type="entry name" value="ARM REPEAT SUPERFAMILY PROTEIN"/>
    <property type="match status" value="1"/>
</dbReference>
<dbReference type="PANTHER" id="PTHR48287">
    <property type="entry name" value="ARM REPEAT SUPERFAMILY PROTEIN"/>
    <property type="match status" value="1"/>
</dbReference>
<dbReference type="Pfam" id="PF25772">
    <property type="entry name" value="HEAT_RRP12_N"/>
    <property type="match status" value="1"/>
</dbReference>
<dbReference type="Gene3D" id="1.25.10.10">
    <property type="entry name" value="Leucine-rich Repeat Variant"/>
    <property type="match status" value="1"/>
</dbReference>
<feature type="domain" description="RRP12 N-terminal HEAT" evidence="6">
    <location>
        <begin position="109"/>
        <end position="338"/>
    </location>
</feature>
<evidence type="ECO:0000259" key="5">
    <source>
        <dbReference type="Pfam" id="PF08161"/>
    </source>
</evidence>
<sequence length="592" mass="65197">MAKFRKRVKGSKGKRWLKGQSSSSNPTTHKYREAAKSRFFEPITGPSMLTKEAVQKHDEISVKRDGTGNEDDIESFGGKTFKTFDTFASDWSACSNQSFTKFVNNFKADSAMHKDMLAVLAAVTEVIKQNGGNETSTEYFGALMTALEAEGNSDDNIAAILNLLSMGIKSVPTTVLQARFSEASSRIIALLSKFSDTEKTSVLRALLGCLSVLLRALDAGMWSDPSTLKVLDVILSFITFSKPKIRKAAQHGITVIVRASNINQNALGHIAKHCARLSESAAVGNVTTSLHTFTLLKEIIHAFPKKELKLCCETILKMMTLNNVLVTSCGLQVLHGMFLGRPVALPPTDAARLLNALYDYQPPPTDSQPTQAWLAVLQQAYIFLAQADLGLCMANCPKLFITCGSLFTTNRPETLTAVTHTLQAVVMDCLGPASRPDVLTRFQQDINKLVNILKEWFSYEYHPAWSHVLHLIAALFKACGDTCANVLLPCLKVLVDLRDSDQFTFINELENAIGVAVKTMGPEVIIKIVPLQLDPKDKKGEFKRSWLLPVLKDNIKGSTLKTFIEHFLPLATTCKNISEQLKSQNDQIRAIG</sequence>
<evidence type="ECO:0000256" key="2">
    <source>
        <dbReference type="ARBA" id="ARBA00007690"/>
    </source>
</evidence>
<dbReference type="InterPro" id="IPR057860">
    <property type="entry name" value="HEAT_RRP12_N"/>
</dbReference>
<feature type="region of interest" description="Disordered" evidence="4">
    <location>
        <begin position="1"/>
        <end position="36"/>
    </location>
</feature>
<protein>
    <submittedName>
        <fullName evidence="7">Uncharacterized protein</fullName>
    </submittedName>
</protein>
<feature type="compositionally biased region" description="Basic residues" evidence="4">
    <location>
        <begin position="1"/>
        <end position="17"/>
    </location>
</feature>
<dbReference type="InterPro" id="IPR052087">
    <property type="entry name" value="RRP12"/>
</dbReference>
<accession>R4WEJ2</accession>
<evidence type="ECO:0000259" key="6">
    <source>
        <dbReference type="Pfam" id="PF25772"/>
    </source>
</evidence>
<comment type="subcellular location">
    <subcellularLocation>
        <location evidence="1">Nucleus</location>
    </subcellularLocation>
</comment>